<evidence type="ECO:0000313" key="1">
    <source>
        <dbReference type="EMBL" id="KOG56853.1"/>
    </source>
</evidence>
<reference evidence="2" key="1">
    <citation type="submission" date="2015-07" db="EMBL/GenBank/DDBJ databases">
        <authorList>
            <consortium name="Consortium for Microbial Forensics and Genomics (microFORGE)"/>
            <person name="Knight B.M."/>
            <person name="Roberts D.P."/>
            <person name="Lin D."/>
            <person name="Hari K."/>
            <person name="Fletcher J."/>
            <person name="Melcher U."/>
            <person name="Blagden T."/>
            <person name="Winegar R.A."/>
        </authorList>
    </citation>
    <scope>NUCLEOTIDE SEQUENCE [LARGE SCALE GENOMIC DNA]</scope>
    <source>
        <strain evidence="2">NRRL B-1447</strain>
    </source>
</reference>
<dbReference type="RefSeq" id="WP_053168791.1">
    <property type="nucleotide sequence ID" value="NZ_LGUV01000034.1"/>
</dbReference>
<evidence type="ECO:0000313" key="2">
    <source>
        <dbReference type="Proteomes" id="UP000037084"/>
    </source>
</evidence>
<accession>A0A0L8N2P0</accession>
<protein>
    <submittedName>
        <fullName evidence="1">Uncharacterized protein</fullName>
    </submittedName>
</protein>
<sequence>MLEALIRPVIFSDVSPAAETMPSVEIEEWEKALAGELGIVRSDFGGRTYSWTGKSKEDVDDFDAVV</sequence>
<gene>
    <name evidence="1" type="ORF">ADK75_06380</name>
</gene>
<comment type="caution">
    <text evidence="1">The sequence shown here is derived from an EMBL/GenBank/DDBJ whole genome shotgun (WGS) entry which is preliminary data.</text>
</comment>
<organism evidence="1 2">
    <name type="scientific">Streptomyces virginiae</name>
    <name type="common">Streptomyces cinnamonensis</name>
    <dbReference type="NCBI Taxonomy" id="1961"/>
    <lineage>
        <taxon>Bacteria</taxon>
        <taxon>Bacillati</taxon>
        <taxon>Actinomycetota</taxon>
        <taxon>Actinomycetes</taxon>
        <taxon>Kitasatosporales</taxon>
        <taxon>Streptomycetaceae</taxon>
        <taxon>Streptomyces</taxon>
    </lineage>
</organism>
<dbReference type="Proteomes" id="UP000037084">
    <property type="component" value="Unassembled WGS sequence"/>
</dbReference>
<proteinExistence type="predicted"/>
<name>A0A0L8N2P0_STRVG</name>
<dbReference type="PATRIC" id="fig|1961.12.peg.1428"/>
<dbReference type="AlphaFoldDB" id="A0A0L8N2P0"/>
<dbReference type="EMBL" id="LGUV01000034">
    <property type="protein sequence ID" value="KOG56853.1"/>
    <property type="molecule type" value="Genomic_DNA"/>
</dbReference>